<dbReference type="Proteomes" id="UP001321445">
    <property type="component" value="Chromosome"/>
</dbReference>
<accession>A0ABM8FIW6</accession>
<dbReference type="InterPro" id="IPR013766">
    <property type="entry name" value="Thioredoxin_domain"/>
</dbReference>
<dbReference type="PANTHER" id="PTHR15337:SF11">
    <property type="entry name" value="THIOREDOXIN DOMAIN-CONTAINING PROTEIN"/>
    <property type="match status" value="1"/>
</dbReference>
<name>A0ABM8FIW6_9BACT</name>
<dbReference type="EMBL" id="AP027370">
    <property type="protein sequence ID" value="BDY12229.1"/>
    <property type="molecule type" value="Genomic_DNA"/>
</dbReference>
<dbReference type="SUPFAM" id="SSF52833">
    <property type="entry name" value="Thioredoxin-like"/>
    <property type="match status" value="1"/>
</dbReference>
<keyword evidence="4" id="KW-1185">Reference proteome</keyword>
<feature type="domain" description="Thioredoxin" evidence="2">
    <location>
        <begin position="8"/>
        <end position="128"/>
    </location>
</feature>
<dbReference type="Pfam" id="PF03190">
    <property type="entry name" value="Thioredox_DsbH"/>
    <property type="match status" value="1"/>
</dbReference>
<dbReference type="PANTHER" id="PTHR15337">
    <property type="entry name" value="ANTERIOR GRADIENT PROTEIN-RELATED"/>
    <property type="match status" value="1"/>
</dbReference>
<reference evidence="3 4" key="1">
    <citation type="submission" date="2023-03" db="EMBL/GenBank/DDBJ databases">
        <title>Description of Hydrogenimonas sp. ISO32.</title>
        <authorList>
            <person name="Mino S."/>
            <person name="Fukazawa S."/>
            <person name="Sawabe T."/>
        </authorList>
    </citation>
    <scope>NUCLEOTIDE SEQUENCE [LARGE SCALE GENOMIC DNA]</scope>
    <source>
        <strain evidence="3 4">ISO32</strain>
    </source>
</reference>
<dbReference type="Gene3D" id="3.40.30.10">
    <property type="entry name" value="Glutaredoxin"/>
    <property type="match status" value="1"/>
</dbReference>
<evidence type="ECO:0000256" key="1">
    <source>
        <dbReference type="ARBA" id="ARBA00022729"/>
    </source>
</evidence>
<dbReference type="PROSITE" id="PS51352">
    <property type="entry name" value="THIOREDOXIN_2"/>
    <property type="match status" value="1"/>
</dbReference>
<sequence>MKKILLTLLLAIVALFGEVEWAMDYQDALMESKESGKPVFVMISQENCNYCMFMKSQVFTKPEVADFLNENFVPVELDLKSDPLPDYLKPYGTPTFYIVDENGKKRSRPIVGAAKADAFLERMKEELKKFRGAL</sequence>
<evidence type="ECO:0000259" key="2">
    <source>
        <dbReference type="PROSITE" id="PS51352"/>
    </source>
</evidence>
<proteinExistence type="predicted"/>
<dbReference type="InterPro" id="IPR004879">
    <property type="entry name" value="Ssp411-like_TRX"/>
</dbReference>
<evidence type="ECO:0000313" key="3">
    <source>
        <dbReference type="EMBL" id="BDY12229.1"/>
    </source>
</evidence>
<dbReference type="InterPro" id="IPR051099">
    <property type="entry name" value="AGR/TXD"/>
</dbReference>
<protein>
    <recommendedName>
        <fullName evidence="2">Thioredoxin domain-containing protein</fullName>
    </recommendedName>
</protein>
<keyword evidence="1" id="KW-0732">Signal</keyword>
<dbReference type="RefSeq" id="WP_286337431.1">
    <property type="nucleotide sequence ID" value="NZ_AP027370.1"/>
</dbReference>
<gene>
    <name evidence="3" type="ORF">HCR_05410</name>
</gene>
<evidence type="ECO:0000313" key="4">
    <source>
        <dbReference type="Proteomes" id="UP001321445"/>
    </source>
</evidence>
<dbReference type="InterPro" id="IPR036249">
    <property type="entry name" value="Thioredoxin-like_sf"/>
</dbReference>
<organism evidence="3 4">
    <name type="scientific">Hydrogenimonas cancrithermarum</name>
    <dbReference type="NCBI Taxonomy" id="2993563"/>
    <lineage>
        <taxon>Bacteria</taxon>
        <taxon>Pseudomonadati</taxon>
        <taxon>Campylobacterota</taxon>
        <taxon>Epsilonproteobacteria</taxon>
        <taxon>Campylobacterales</taxon>
        <taxon>Hydrogenimonadaceae</taxon>
        <taxon>Hydrogenimonas</taxon>
    </lineage>
</organism>